<evidence type="ECO:0000313" key="2">
    <source>
        <dbReference type="EnsemblMetazoa" id="Aqu2.1.37956_001"/>
    </source>
</evidence>
<gene>
    <name evidence="2" type="primary">109580603</name>
</gene>
<organism evidence="2">
    <name type="scientific">Amphimedon queenslandica</name>
    <name type="common">Sponge</name>
    <dbReference type="NCBI Taxonomy" id="400682"/>
    <lineage>
        <taxon>Eukaryota</taxon>
        <taxon>Metazoa</taxon>
        <taxon>Porifera</taxon>
        <taxon>Demospongiae</taxon>
        <taxon>Heteroscleromorpha</taxon>
        <taxon>Haplosclerida</taxon>
        <taxon>Niphatidae</taxon>
        <taxon>Amphimedon</taxon>
    </lineage>
</organism>
<dbReference type="EnsemblMetazoa" id="Aqu2.1.37956_001">
    <property type="protein sequence ID" value="Aqu2.1.37956_001"/>
    <property type="gene ID" value="Aqu2.1.37956"/>
</dbReference>
<sequence>MASPGSLPSLLKFVRIDKGEALSVKIHLVGGADYSWFTDIILQDILTQSCTFIKKLNTSKDKEVSVLSRSGKLRVLYHKKPSAETGGHILVPYTGKIMTGGYCLSSFGFVNVEGRKVHSFLKGRNTSAGEIYAPYKVCPHLLCVYLDPYELPDERGVIQIRQTLDPSSKCTDDVVSLFDSSKSSGTSLTDFLTAAAPSYPLKDNKTKKKPQSTSGRFAGGRHGTNDLSQSRLTFTSSPIEGQGDLTTRTEPIVIESPPACGSHDNNNTDQRKEKTTEGLASKRKEIPNDILCNEGWLSSREKIPTNEIKPSKRPKRNKAKGRTLETKELEPKEMEPKEMEPKEMEPKELELRELEPKNKKRQRMDEESKEDLVVMGIEKKSSDKRTGGGVSVVDSLMETANRLDQLKKQAEPVIEMTEEMNRIRARIREDPEVFVISSEDETEADLEEEEEEKLSMIESWRQSHRSSFKRRQCYKKLFNGYNDINELPELVLKKWIKLRKKTLCDIMNNKLPSERRDKFITAGARDRSGLQYENCTIMLTKEQNELITNSLNYIFCHKSTELFSFMWLVLYPEAIVHLIMDFHSLTYDQAEYKMHHYYPVKNEIDLNNVRI</sequence>
<feature type="region of interest" description="Disordered" evidence="1">
    <location>
        <begin position="200"/>
        <end position="229"/>
    </location>
</feature>
<keyword evidence="3" id="KW-1185">Reference proteome</keyword>
<accession>A0A1X7VD47</accession>
<proteinExistence type="predicted"/>
<dbReference type="OrthoDB" id="6382611at2759"/>
<name>A0A1X7VD47_AMPQE</name>
<reference evidence="2" key="2">
    <citation type="submission" date="2017-05" db="UniProtKB">
        <authorList>
            <consortium name="EnsemblMetazoa"/>
        </authorList>
    </citation>
    <scope>IDENTIFICATION</scope>
</reference>
<dbReference type="Proteomes" id="UP000007879">
    <property type="component" value="Unassembled WGS sequence"/>
</dbReference>
<dbReference type="EnsemblMetazoa" id="XM_019993962.1">
    <property type="protein sequence ID" value="XP_019849521.1"/>
    <property type="gene ID" value="LOC109580603"/>
</dbReference>
<feature type="compositionally biased region" description="Basic and acidic residues" evidence="1">
    <location>
        <begin position="269"/>
        <end position="282"/>
    </location>
</feature>
<feature type="region of interest" description="Disordered" evidence="1">
    <location>
        <begin position="255"/>
        <end position="282"/>
    </location>
</feature>
<dbReference type="AlphaFoldDB" id="A0A1X7VD47"/>
<protein>
    <submittedName>
        <fullName evidence="2">Uncharacterized protein</fullName>
    </submittedName>
</protein>
<dbReference type="InParanoid" id="A0A1X7VD47"/>
<evidence type="ECO:0000313" key="3">
    <source>
        <dbReference type="Proteomes" id="UP000007879"/>
    </source>
</evidence>
<evidence type="ECO:0000256" key="1">
    <source>
        <dbReference type="SAM" id="MobiDB-lite"/>
    </source>
</evidence>
<feature type="region of interest" description="Disordered" evidence="1">
    <location>
        <begin position="302"/>
        <end position="348"/>
    </location>
</feature>
<dbReference type="KEGG" id="aqu:109580603"/>
<feature type="compositionally biased region" description="Basic residues" evidence="1">
    <location>
        <begin position="311"/>
        <end position="321"/>
    </location>
</feature>
<reference evidence="3" key="1">
    <citation type="journal article" date="2010" name="Nature">
        <title>The Amphimedon queenslandica genome and the evolution of animal complexity.</title>
        <authorList>
            <person name="Srivastava M."/>
            <person name="Simakov O."/>
            <person name="Chapman J."/>
            <person name="Fahey B."/>
            <person name="Gauthier M.E."/>
            <person name="Mitros T."/>
            <person name="Richards G.S."/>
            <person name="Conaco C."/>
            <person name="Dacre M."/>
            <person name="Hellsten U."/>
            <person name="Larroux C."/>
            <person name="Putnam N.H."/>
            <person name="Stanke M."/>
            <person name="Adamska M."/>
            <person name="Darling A."/>
            <person name="Degnan S.M."/>
            <person name="Oakley T.H."/>
            <person name="Plachetzki D.C."/>
            <person name="Zhai Y."/>
            <person name="Adamski M."/>
            <person name="Calcino A."/>
            <person name="Cummins S.F."/>
            <person name="Goodstein D.M."/>
            <person name="Harris C."/>
            <person name="Jackson D.J."/>
            <person name="Leys S.P."/>
            <person name="Shu S."/>
            <person name="Woodcroft B.J."/>
            <person name="Vervoort M."/>
            <person name="Kosik K.S."/>
            <person name="Manning G."/>
            <person name="Degnan B.M."/>
            <person name="Rokhsar D.S."/>
        </authorList>
    </citation>
    <scope>NUCLEOTIDE SEQUENCE [LARGE SCALE GENOMIC DNA]</scope>
</reference>
<feature type="compositionally biased region" description="Basic and acidic residues" evidence="1">
    <location>
        <begin position="322"/>
        <end position="348"/>
    </location>
</feature>